<dbReference type="GO" id="GO:0005549">
    <property type="term" value="F:odorant binding"/>
    <property type="evidence" value="ECO:0007669"/>
    <property type="project" value="TreeGrafter"/>
</dbReference>
<dbReference type="AlphaFoldDB" id="A0A8C4N876"/>
<dbReference type="PANTHER" id="PTHR26451">
    <property type="entry name" value="G_PROTEIN_RECEP_F1_2 DOMAIN-CONTAINING PROTEIN"/>
    <property type="match status" value="1"/>
</dbReference>
<keyword evidence="9" id="KW-1185">Reference proteome</keyword>
<feature type="transmembrane region" description="Helical" evidence="6">
    <location>
        <begin position="228"/>
        <end position="249"/>
    </location>
</feature>
<dbReference type="InterPro" id="IPR017452">
    <property type="entry name" value="GPCR_Rhodpsn_7TM"/>
</dbReference>
<proteinExistence type="predicted"/>
<feature type="transmembrane region" description="Helical" evidence="6">
    <location>
        <begin position="84"/>
        <end position="104"/>
    </location>
</feature>
<comment type="subcellular location">
    <subcellularLocation>
        <location evidence="1">Membrane</location>
        <topology evidence="1">Multi-pass membrane protein</topology>
    </subcellularLocation>
</comment>
<evidence type="ECO:0000256" key="3">
    <source>
        <dbReference type="ARBA" id="ARBA00022989"/>
    </source>
</evidence>
<keyword evidence="2 6" id="KW-0812">Transmembrane</keyword>
<keyword evidence="3 6" id="KW-1133">Transmembrane helix</keyword>
<dbReference type="InterPro" id="IPR052921">
    <property type="entry name" value="GPCR1_Superfamily_Member"/>
</dbReference>
<feature type="transmembrane region" description="Helical" evidence="6">
    <location>
        <begin position="187"/>
        <end position="207"/>
    </location>
</feature>
<evidence type="ECO:0000256" key="6">
    <source>
        <dbReference type="SAM" id="Phobius"/>
    </source>
</evidence>
<name>A0A8C4N876_EPTBU</name>
<organism evidence="8 9">
    <name type="scientific">Eptatretus burgeri</name>
    <name type="common">Inshore hagfish</name>
    <dbReference type="NCBI Taxonomy" id="7764"/>
    <lineage>
        <taxon>Eukaryota</taxon>
        <taxon>Metazoa</taxon>
        <taxon>Chordata</taxon>
        <taxon>Craniata</taxon>
        <taxon>Vertebrata</taxon>
        <taxon>Cyclostomata</taxon>
        <taxon>Myxini</taxon>
        <taxon>Myxiniformes</taxon>
        <taxon>Myxinidae</taxon>
        <taxon>Eptatretinae</taxon>
        <taxon>Eptatretus</taxon>
    </lineage>
</organism>
<evidence type="ECO:0000256" key="4">
    <source>
        <dbReference type="ARBA" id="ARBA00023136"/>
    </source>
</evidence>
<evidence type="ECO:0000313" key="8">
    <source>
        <dbReference type="Ensembl" id="ENSEBUP00000003880.1"/>
    </source>
</evidence>
<keyword evidence="5" id="KW-0807">Transducer</keyword>
<reference evidence="8" key="1">
    <citation type="submission" date="2025-08" db="UniProtKB">
        <authorList>
            <consortium name="Ensembl"/>
        </authorList>
    </citation>
    <scope>IDENTIFICATION</scope>
</reference>
<evidence type="ECO:0000256" key="1">
    <source>
        <dbReference type="ARBA" id="ARBA00004141"/>
    </source>
</evidence>
<dbReference type="Pfam" id="PF13853">
    <property type="entry name" value="7tm_4"/>
    <property type="match status" value="1"/>
</dbReference>
<dbReference type="GO" id="GO:0016020">
    <property type="term" value="C:membrane"/>
    <property type="evidence" value="ECO:0007669"/>
    <property type="project" value="UniProtKB-SubCell"/>
</dbReference>
<feature type="transmembrane region" description="Helical" evidence="6">
    <location>
        <begin position="127"/>
        <end position="148"/>
    </location>
</feature>
<dbReference type="GO" id="GO:0004930">
    <property type="term" value="F:G protein-coupled receptor activity"/>
    <property type="evidence" value="ECO:0007669"/>
    <property type="project" value="InterPro"/>
</dbReference>
<evidence type="ECO:0000256" key="2">
    <source>
        <dbReference type="ARBA" id="ARBA00022692"/>
    </source>
</evidence>
<dbReference type="PANTHER" id="PTHR26451:SF897">
    <property type="entry name" value="TRACE AMINE-ASSOCIATED RECEPTOR 5-LIKE"/>
    <property type="match status" value="1"/>
</dbReference>
<dbReference type="InterPro" id="IPR000725">
    <property type="entry name" value="Olfact_rcpt"/>
</dbReference>
<feature type="domain" description="G-protein coupled receptors family 1 profile" evidence="7">
    <location>
        <begin position="16"/>
        <end position="279"/>
    </location>
</feature>
<feature type="transmembrane region" description="Helical" evidence="6">
    <location>
        <begin position="49"/>
        <end position="72"/>
    </location>
</feature>
<reference evidence="8" key="2">
    <citation type="submission" date="2025-09" db="UniProtKB">
        <authorList>
            <consortium name="Ensembl"/>
        </authorList>
    </citation>
    <scope>IDENTIFICATION</scope>
</reference>
<dbReference type="PRINTS" id="PR00237">
    <property type="entry name" value="GPCRRHODOPSN"/>
</dbReference>
<dbReference type="GO" id="GO:0004984">
    <property type="term" value="F:olfactory receptor activity"/>
    <property type="evidence" value="ECO:0007669"/>
    <property type="project" value="InterPro"/>
</dbReference>
<dbReference type="InterPro" id="IPR000276">
    <property type="entry name" value="GPCR_Rhodpsn"/>
</dbReference>
<feature type="transmembrane region" description="Helical" evidence="6">
    <location>
        <begin position="261"/>
        <end position="281"/>
    </location>
</feature>
<dbReference type="Ensembl" id="ENSEBUT00000004278.1">
    <property type="protein sequence ID" value="ENSEBUP00000003880.1"/>
    <property type="gene ID" value="ENSEBUG00000002762.1"/>
</dbReference>
<dbReference type="Proteomes" id="UP000694388">
    <property type="component" value="Unplaced"/>
</dbReference>
<dbReference type="PROSITE" id="PS50262">
    <property type="entry name" value="G_PROTEIN_RECEP_F1_2"/>
    <property type="match status" value="1"/>
</dbReference>
<evidence type="ECO:0000259" key="7">
    <source>
        <dbReference type="PROSITE" id="PS50262"/>
    </source>
</evidence>
<dbReference type="SUPFAM" id="SSF81321">
    <property type="entry name" value="Family A G protein-coupled receptor-like"/>
    <property type="match status" value="1"/>
</dbReference>
<sequence>MNGTFNDAMFCLVALYSVLALAPVIVSLNVMVVAGCALCHFEKPMLLYISLTAITDVLWLVLWMTFVISGLLAGPRQVSFSECLAQSSFMGFVNITLVLLIWIISTDRHCAIFWPYVYTSWAARRTLALYSASFLLLISLLITAPEFIMAQKLSFCSSEVVIPDAFCSIGLIAKAACRGIIPPKVYAIFIFSFICTLTTTTVCYSTFQIVRVCRKSSSTEFRNKALHLCCTQIMVFTVKFCSILIFAIMNRVDAQHSILRFFLYVVLTVASPTADPLIYGLRIKEIREPLTRAYRHSLWGTSFKTKINQIKIKYINI</sequence>
<dbReference type="GeneTree" id="ENSGT00930000152706"/>
<accession>A0A8C4N876</accession>
<evidence type="ECO:0000256" key="5">
    <source>
        <dbReference type="ARBA" id="ARBA00023224"/>
    </source>
</evidence>
<protein>
    <recommendedName>
        <fullName evidence="7">G-protein coupled receptors family 1 profile domain-containing protein</fullName>
    </recommendedName>
</protein>
<dbReference type="Gene3D" id="1.20.1070.10">
    <property type="entry name" value="Rhodopsin 7-helix transmembrane proteins"/>
    <property type="match status" value="1"/>
</dbReference>
<keyword evidence="4 6" id="KW-0472">Membrane</keyword>
<evidence type="ECO:0000313" key="9">
    <source>
        <dbReference type="Proteomes" id="UP000694388"/>
    </source>
</evidence>